<name>A0A5B7F896_PORTR</name>
<comment type="caution">
    <text evidence="1">The sequence shown here is derived from an EMBL/GenBank/DDBJ whole genome shotgun (WGS) entry which is preliminary data.</text>
</comment>
<accession>A0A5B7F896</accession>
<dbReference type="AlphaFoldDB" id="A0A5B7F896"/>
<dbReference type="EMBL" id="VSRR010005016">
    <property type="protein sequence ID" value="MPC41338.1"/>
    <property type="molecule type" value="Genomic_DNA"/>
</dbReference>
<reference evidence="1 2" key="1">
    <citation type="submission" date="2019-05" db="EMBL/GenBank/DDBJ databases">
        <title>Another draft genome of Portunus trituberculatus and its Hox gene families provides insights of decapod evolution.</title>
        <authorList>
            <person name="Jeong J.-H."/>
            <person name="Song I."/>
            <person name="Kim S."/>
            <person name="Choi T."/>
            <person name="Kim D."/>
            <person name="Ryu S."/>
            <person name="Kim W."/>
        </authorList>
    </citation>
    <scope>NUCLEOTIDE SEQUENCE [LARGE SCALE GENOMIC DNA]</scope>
    <source>
        <tissue evidence="1">Muscle</tissue>
    </source>
</reference>
<protein>
    <submittedName>
        <fullName evidence="1">Uncharacterized protein</fullName>
    </submittedName>
</protein>
<gene>
    <name evidence="1" type="ORF">E2C01_034926</name>
</gene>
<sequence length="85" mass="9243">MSITQQPTQFPFLTCPLLPSLRLPSYPTQSPVPLIPTPTCPTHACPSPTFKPSINIPSVYDFTVGYRPLIQPLTSDCSSIPTDPS</sequence>
<keyword evidence="2" id="KW-1185">Reference proteome</keyword>
<evidence type="ECO:0000313" key="1">
    <source>
        <dbReference type="EMBL" id="MPC41338.1"/>
    </source>
</evidence>
<proteinExistence type="predicted"/>
<dbReference type="Proteomes" id="UP000324222">
    <property type="component" value="Unassembled WGS sequence"/>
</dbReference>
<evidence type="ECO:0000313" key="2">
    <source>
        <dbReference type="Proteomes" id="UP000324222"/>
    </source>
</evidence>
<organism evidence="1 2">
    <name type="scientific">Portunus trituberculatus</name>
    <name type="common">Swimming crab</name>
    <name type="synonym">Neptunus trituberculatus</name>
    <dbReference type="NCBI Taxonomy" id="210409"/>
    <lineage>
        <taxon>Eukaryota</taxon>
        <taxon>Metazoa</taxon>
        <taxon>Ecdysozoa</taxon>
        <taxon>Arthropoda</taxon>
        <taxon>Crustacea</taxon>
        <taxon>Multicrustacea</taxon>
        <taxon>Malacostraca</taxon>
        <taxon>Eumalacostraca</taxon>
        <taxon>Eucarida</taxon>
        <taxon>Decapoda</taxon>
        <taxon>Pleocyemata</taxon>
        <taxon>Brachyura</taxon>
        <taxon>Eubrachyura</taxon>
        <taxon>Portunoidea</taxon>
        <taxon>Portunidae</taxon>
        <taxon>Portuninae</taxon>
        <taxon>Portunus</taxon>
    </lineage>
</organism>